<dbReference type="OrthoDB" id="8068875at2759"/>
<dbReference type="GO" id="GO:0050659">
    <property type="term" value="F:N-acetylgalactosamine 4-sulfate 6-O-sulfotransferase activity"/>
    <property type="evidence" value="ECO:0007669"/>
    <property type="project" value="TreeGrafter"/>
</dbReference>
<feature type="domain" description="Sulfotransferase" evidence="2">
    <location>
        <begin position="125"/>
        <end position="334"/>
    </location>
</feature>
<organism evidence="3 4">
    <name type="scientific">Branchiostoma lanceolatum</name>
    <name type="common">Common lancelet</name>
    <name type="synonym">Amphioxus lanceolatum</name>
    <dbReference type="NCBI Taxonomy" id="7740"/>
    <lineage>
        <taxon>Eukaryota</taxon>
        <taxon>Metazoa</taxon>
        <taxon>Chordata</taxon>
        <taxon>Cephalochordata</taxon>
        <taxon>Leptocardii</taxon>
        <taxon>Amphioxiformes</taxon>
        <taxon>Branchiostomatidae</taxon>
        <taxon>Branchiostoma</taxon>
    </lineage>
</organism>
<dbReference type="PANTHER" id="PTHR15723">
    <property type="entry name" value="CARBOHYDRATE SULFOTRANSFERASE 15"/>
    <property type="match status" value="1"/>
</dbReference>
<proteinExistence type="inferred from homology"/>
<protein>
    <recommendedName>
        <fullName evidence="1">Sulfotransferase</fullName>
        <ecNumber evidence="1">2.8.2.-</ecNumber>
    </recommendedName>
</protein>
<dbReference type="SUPFAM" id="SSF52540">
    <property type="entry name" value="P-loop containing nucleoside triphosphate hydrolases"/>
    <property type="match status" value="1"/>
</dbReference>
<dbReference type="InterPro" id="IPR052654">
    <property type="entry name" value="CS_Sulfotransferase"/>
</dbReference>
<keyword evidence="4" id="KW-1185">Reference proteome</keyword>
<dbReference type="InterPro" id="IPR000863">
    <property type="entry name" value="Sulfotransferase_dom"/>
</dbReference>
<evidence type="ECO:0000313" key="3">
    <source>
        <dbReference type="EMBL" id="CAH1229621.1"/>
    </source>
</evidence>
<evidence type="ECO:0000256" key="1">
    <source>
        <dbReference type="RuleBase" id="RU361155"/>
    </source>
</evidence>
<dbReference type="EC" id="2.8.2.-" evidence="1"/>
<dbReference type="EMBL" id="OV696686">
    <property type="protein sequence ID" value="CAH1229621.1"/>
    <property type="molecule type" value="Genomic_DNA"/>
</dbReference>
<dbReference type="AlphaFoldDB" id="A0A8J9V8G6"/>
<dbReference type="Proteomes" id="UP000838412">
    <property type="component" value="Chromosome 1"/>
</dbReference>
<evidence type="ECO:0000313" key="4">
    <source>
        <dbReference type="Proteomes" id="UP000838412"/>
    </source>
</evidence>
<dbReference type="PANTHER" id="PTHR15723:SF0">
    <property type="entry name" value="CARBOHYDRATE SULFOTRANSFERASE 15"/>
    <property type="match status" value="1"/>
</dbReference>
<dbReference type="GO" id="GO:0019319">
    <property type="term" value="P:hexose biosynthetic process"/>
    <property type="evidence" value="ECO:0007669"/>
    <property type="project" value="TreeGrafter"/>
</dbReference>
<gene>
    <name evidence="3" type="primary">CHST15</name>
    <name evidence="3" type="ORF">BLAG_LOCUS870</name>
</gene>
<comment type="similarity">
    <text evidence="1">Belongs to the sulfotransferase 1 family.</text>
</comment>
<dbReference type="InterPro" id="IPR027417">
    <property type="entry name" value="P-loop_NTPase"/>
</dbReference>
<reference evidence="3" key="1">
    <citation type="submission" date="2022-01" db="EMBL/GenBank/DDBJ databases">
        <authorList>
            <person name="Braso-Vives M."/>
        </authorList>
    </citation>
    <scope>NUCLEOTIDE SEQUENCE</scope>
</reference>
<accession>A0A8J9V8G6</accession>
<evidence type="ECO:0000259" key="2">
    <source>
        <dbReference type="Pfam" id="PF00685"/>
    </source>
</evidence>
<sequence length="389" mass="45356">MLLFLYGYGDNGEPNPLEDQGVSRWAVTKIWSSSKGGADDKMARQNTSRSLEEAQGTPSGFNMTRELIRLNPGIFSALPREFLPNYKNPCWFEKVNETDVGSQLRDRLVDNGTGHFRLRCLPYFYIIGMPKCGTTDLYYRITEHPDVVGGPKEPHWWAKNRRHLLGDGSPSTIWCNNRWRKQQWDTPNNEPPILVADLLRAVQPHAKFILTLRNPTERLYSEYLFFSGGFRDKKSVTDFHERATLAIDIFQSCLKNNTVRSCTYDPNLPPTRTVRLRLGLYEVYLRDWLSVFPRDQILVQRLEDHSKDPHTTMTRVFKFLDLGPITNQSDKDAIFMSNAKRSQKKRYDSIGQMLPKTRRMLNKFYRPYNQRLAELLNDTDYLWLEKSSV</sequence>
<keyword evidence="1" id="KW-0808">Transferase</keyword>
<name>A0A8J9V8G6_BRALA</name>
<dbReference type="Gene3D" id="3.40.50.300">
    <property type="entry name" value="P-loop containing nucleotide triphosphate hydrolases"/>
    <property type="match status" value="1"/>
</dbReference>
<dbReference type="Pfam" id="PF00685">
    <property type="entry name" value="Sulfotransfer_1"/>
    <property type="match status" value="1"/>
</dbReference>